<dbReference type="RefSeq" id="WP_076202504.1">
    <property type="nucleotide sequence ID" value="NZ_CP019236.1"/>
</dbReference>
<name>A0A1P8K1B8_9BURK</name>
<dbReference type="KEGG" id="rhy:RD110_23535"/>
<evidence type="ECO:0000313" key="3">
    <source>
        <dbReference type="Proteomes" id="UP000186609"/>
    </source>
</evidence>
<dbReference type="Pfam" id="PF06904">
    <property type="entry name" value="Extensin-like_C"/>
    <property type="match status" value="1"/>
</dbReference>
<evidence type="ECO:0000259" key="1">
    <source>
        <dbReference type="Pfam" id="PF06904"/>
    </source>
</evidence>
<proteinExistence type="predicted"/>
<accession>A0A1P8K1B8</accession>
<dbReference type="AlphaFoldDB" id="A0A1P8K1B8"/>
<protein>
    <submittedName>
        <fullName evidence="2">Extensin</fullName>
    </submittedName>
</protein>
<dbReference type="OrthoDB" id="9809788at2"/>
<dbReference type="Proteomes" id="UP000186609">
    <property type="component" value="Chromosome"/>
</dbReference>
<feature type="domain" description="Extensin-like C-terminal" evidence="1">
    <location>
        <begin position="64"/>
        <end position="246"/>
    </location>
</feature>
<evidence type="ECO:0000313" key="2">
    <source>
        <dbReference type="EMBL" id="APW39804.1"/>
    </source>
</evidence>
<sequence>MRVAVRRGLALLILAAATALGHALYTGALVVPERFNPWAPLNVMAEPNFLTGYKLSRSRADPERCLAALARTGMAYEPVPDRSTGVGCGFTHAVRLRDAGLRIGAPLTLSCPMALSFFMWEKHALQPAAQRHFGQRITGLQHFGSYACRNINTGEGSAPGAGDRPRSRSRHATADALDIAGFTLQNGRRITVLQDWKDAGTDAEARMLGEAHDGACRFFTGVLGPAYNAVHRDHFHLETGGYSMCR</sequence>
<dbReference type="EMBL" id="CP019236">
    <property type="protein sequence ID" value="APW39804.1"/>
    <property type="molecule type" value="Genomic_DNA"/>
</dbReference>
<dbReference type="STRING" id="1842727.RD110_23535"/>
<keyword evidence="3" id="KW-1185">Reference proteome</keyword>
<dbReference type="InterPro" id="IPR009683">
    <property type="entry name" value="Extensin-like_C"/>
</dbReference>
<gene>
    <name evidence="2" type="ORF">RD110_23535</name>
</gene>
<organism evidence="2 3">
    <name type="scientific">Rhodoferax koreensis</name>
    <dbReference type="NCBI Taxonomy" id="1842727"/>
    <lineage>
        <taxon>Bacteria</taxon>
        <taxon>Pseudomonadati</taxon>
        <taxon>Pseudomonadota</taxon>
        <taxon>Betaproteobacteria</taxon>
        <taxon>Burkholderiales</taxon>
        <taxon>Comamonadaceae</taxon>
        <taxon>Rhodoferax</taxon>
    </lineage>
</organism>
<reference evidence="2 3" key="1">
    <citation type="submission" date="2017-01" db="EMBL/GenBank/DDBJ databases">
        <authorList>
            <person name="Mah S.A."/>
            <person name="Swanson W.J."/>
            <person name="Moy G.W."/>
            <person name="Vacquier V.D."/>
        </authorList>
    </citation>
    <scope>NUCLEOTIDE SEQUENCE [LARGE SCALE GENOMIC DNA]</scope>
    <source>
        <strain evidence="2 3">DCY110</strain>
    </source>
</reference>